<sequence length="88" mass="9596">MRIIKADVRPDGYVALYAQHPDHPSVGYWVYACAADRTWTFTYDSFDATAYAEEKYRGYPGIPRPEGLAITPAALIVPGGQSAEPSGS</sequence>
<proteinExistence type="predicted"/>
<comment type="caution">
    <text evidence="1">The sequence shown here is derived from an EMBL/GenBank/DDBJ whole genome shotgun (WGS) entry which is preliminary data.</text>
</comment>
<protein>
    <submittedName>
        <fullName evidence="1">Uncharacterized protein</fullName>
    </submittedName>
</protein>
<dbReference type="PROSITE" id="PS51257">
    <property type="entry name" value="PROKAR_LIPOPROTEIN"/>
    <property type="match status" value="1"/>
</dbReference>
<name>A0ABS3RXH9_9ACTN</name>
<accession>A0ABS3RXH9</accession>
<dbReference type="RefSeq" id="WP_208244373.1">
    <property type="nucleotide sequence ID" value="NZ_JAGEPF010000016.1"/>
</dbReference>
<evidence type="ECO:0000313" key="1">
    <source>
        <dbReference type="EMBL" id="MBO2460988.1"/>
    </source>
</evidence>
<keyword evidence="2" id="KW-1185">Reference proteome</keyword>
<dbReference type="EMBL" id="JAGEPF010000016">
    <property type="protein sequence ID" value="MBO2460988.1"/>
    <property type="molecule type" value="Genomic_DNA"/>
</dbReference>
<dbReference type="Proteomes" id="UP000680206">
    <property type="component" value="Unassembled WGS sequence"/>
</dbReference>
<reference evidence="1 2" key="1">
    <citation type="submission" date="2021-03" db="EMBL/GenBank/DDBJ databases">
        <title>Actinomadura violae sp. nov., isolated from lichen in Thailand.</title>
        <authorList>
            <person name="Kanchanasin P."/>
            <person name="Saeng-In P."/>
            <person name="Phongsopitanun W."/>
            <person name="Yuki M."/>
            <person name="Kudo T."/>
            <person name="Ohkuma M."/>
            <person name="Tanasupawat S."/>
        </authorList>
    </citation>
    <scope>NUCLEOTIDE SEQUENCE [LARGE SCALE GENOMIC DNA]</scope>
    <source>
        <strain evidence="1 2">LCR2-06</strain>
    </source>
</reference>
<organism evidence="1 2">
    <name type="scientific">Actinomadura violacea</name>
    <dbReference type="NCBI Taxonomy" id="2819934"/>
    <lineage>
        <taxon>Bacteria</taxon>
        <taxon>Bacillati</taxon>
        <taxon>Actinomycetota</taxon>
        <taxon>Actinomycetes</taxon>
        <taxon>Streptosporangiales</taxon>
        <taxon>Thermomonosporaceae</taxon>
        <taxon>Actinomadura</taxon>
    </lineage>
</organism>
<gene>
    <name evidence="1" type="ORF">J4709_25720</name>
</gene>
<evidence type="ECO:0000313" key="2">
    <source>
        <dbReference type="Proteomes" id="UP000680206"/>
    </source>
</evidence>